<dbReference type="CDD" id="cd00397">
    <property type="entry name" value="DNA_BRE_C"/>
    <property type="match status" value="1"/>
</dbReference>
<reference evidence="4 5" key="1">
    <citation type="submission" date="2018-08" db="EMBL/GenBank/DDBJ databases">
        <title>Recombination of ecologically and evolutionarily significant loci maintains genetic cohesion in the Pseudomonas syringae species complex.</title>
        <authorList>
            <person name="Dillon M."/>
            <person name="Thakur S."/>
            <person name="Almeida R.N.D."/>
            <person name="Weir B.S."/>
            <person name="Guttman D.S."/>
        </authorList>
    </citation>
    <scope>NUCLEOTIDE SEQUENCE [LARGE SCALE GENOMIC DNA]</scope>
    <source>
        <strain evidence="4 5">ICMP 3402</strain>
    </source>
</reference>
<proteinExistence type="predicted"/>
<accession>A0AB37R517</accession>
<sequence>MTLQLLHPMLKKVWYLEYGRMKNFILVDAPRTSNARYLLLHLDPGIPDSAKEFQPFTHYAAWLSGRGYAYNTQKLYAEHVGRFIDYVYEASKTEFPPDVDVTIQTIVYSYQAFLLFGTDATNPIAKILAVSLEKKRVTGHSSLSQTIESSIRWFLQVSEARNQITPDKLFSPFYSGYAEYRSQYELSAHKANSWLAAVIRDSLNSVLPKRRKDKLFPQAARRDRKNDKQPFKTIAYPIERAVHLIRQAKPRRSKTFHRDMTLYSLLAATGARTSEALQLRIPDINSDEFAVFLRDPFARKTAGITEDEYELLSWKGRDTEVTFMIEPFAKVFWENLEKYLTLEYNSSVNHDFIFQNTDGRPLFTSDRSNRDKTFKQYAMKAGLQNTVGISPHSLRHMYGTYTLNYMPVPGQSIPGLPITYVKILMGHSSITSTMKYAKHDTDIIEAYLQHANQYVTQRGEESFMTIRQEFHIRQLEVLREEIDRIEGAKHD</sequence>
<dbReference type="EMBL" id="RBTW01000292">
    <property type="protein sequence ID" value="RMU15733.1"/>
    <property type="molecule type" value="Genomic_DNA"/>
</dbReference>
<dbReference type="Gene3D" id="1.10.443.10">
    <property type="entry name" value="Intergrase catalytic core"/>
    <property type="match status" value="1"/>
</dbReference>
<dbReference type="Proteomes" id="UP000271817">
    <property type="component" value="Unassembled WGS sequence"/>
</dbReference>
<evidence type="ECO:0000313" key="5">
    <source>
        <dbReference type="Proteomes" id="UP000271817"/>
    </source>
</evidence>
<dbReference type="PANTHER" id="PTHR30349:SF64">
    <property type="entry name" value="PROPHAGE INTEGRASE INTD-RELATED"/>
    <property type="match status" value="1"/>
</dbReference>
<dbReference type="InterPro" id="IPR013762">
    <property type="entry name" value="Integrase-like_cat_sf"/>
</dbReference>
<keyword evidence="2" id="KW-0233">DNA recombination</keyword>
<evidence type="ECO:0000256" key="1">
    <source>
        <dbReference type="ARBA" id="ARBA00022908"/>
    </source>
</evidence>
<dbReference type="SUPFAM" id="SSF56349">
    <property type="entry name" value="DNA breaking-rejoining enzymes"/>
    <property type="match status" value="1"/>
</dbReference>
<gene>
    <name evidence="4" type="ORF">ALP33_02921</name>
</gene>
<dbReference type="GO" id="GO:0003677">
    <property type="term" value="F:DNA binding"/>
    <property type="evidence" value="ECO:0007669"/>
    <property type="project" value="InterPro"/>
</dbReference>
<organism evidence="4 5">
    <name type="scientific">Pseudomonas amygdali pv. lachrymans</name>
    <name type="common">Pseudomonas syringae pv. lachrymans</name>
    <dbReference type="NCBI Taxonomy" id="53707"/>
    <lineage>
        <taxon>Bacteria</taxon>
        <taxon>Pseudomonadati</taxon>
        <taxon>Pseudomonadota</taxon>
        <taxon>Gammaproteobacteria</taxon>
        <taxon>Pseudomonadales</taxon>
        <taxon>Pseudomonadaceae</taxon>
        <taxon>Pseudomonas</taxon>
        <taxon>Pseudomonas amygdali</taxon>
    </lineage>
</organism>
<comment type="caution">
    <text evidence="4">The sequence shown here is derived from an EMBL/GenBank/DDBJ whole genome shotgun (WGS) entry which is preliminary data.</text>
</comment>
<dbReference type="InterPro" id="IPR050090">
    <property type="entry name" value="Tyrosine_recombinase_XerCD"/>
</dbReference>
<keyword evidence="1" id="KW-0229">DNA integration</keyword>
<name>A0AB37R517_PSEAV</name>
<evidence type="ECO:0000313" key="4">
    <source>
        <dbReference type="EMBL" id="RMU15733.1"/>
    </source>
</evidence>
<dbReference type="Pfam" id="PF00589">
    <property type="entry name" value="Phage_integrase"/>
    <property type="match status" value="1"/>
</dbReference>
<dbReference type="GO" id="GO:0015074">
    <property type="term" value="P:DNA integration"/>
    <property type="evidence" value="ECO:0007669"/>
    <property type="project" value="UniProtKB-KW"/>
</dbReference>
<dbReference type="InterPro" id="IPR002104">
    <property type="entry name" value="Integrase_catalytic"/>
</dbReference>
<protein>
    <submittedName>
        <fullName evidence="4">Phage integrase</fullName>
    </submittedName>
</protein>
<dbReference type="GO" id="GO:0006310">
    <property type="term" value="P:DNA recombination"/>
    <property type="evidence" value="ECO:0007669"/>
    <property type="project" value="UniProtKB-KW"/>
</dbReference>
<dbReference type="PROSITE" id="PS51898">
    <property type="entry name" value="TYR_RECOMBINASE"/>
    <property type="match status" value="1"/>
</dbReference>
<dbReference type="AlphaFoldDB" id="A0AB37R517"/>
<evidence type="ECO:0000259" key="3">
    <source>
        <dbReference type="PROSITE" id="PS51898"/>
    </source>
</evidence>
<evidence type="ECO:0000256" key="2">
    <source>
        <dbReference type="ARBA" id="ARBA00023172"/>
    </source>
</evidence>
<dbReference type="PANTHER" id="PTHR30349">
    <property type="entry name" value="PHAGE INTEGRASE-RELATED"/>
    <property type="match status" value="1"/>
</dbReference>
<feature type="domain" description="Tyr recombinase" evidence="3">
    <location>
        <begin position="231"/>
        <end position="449"/>
    </location>
</feature>
<dbReference type="InterPro" id="IPR011010">
    <property type="entry name" value="DNA_brk_join_enz"/>
</dbReference>